<evidence type="ECO:0000259" key="1">
    <source>
        <dbReference type="Pfam" id="PF01208"/>
    </source>
</evidence>
<reference evidence="2 3" key="1">
    <citation type="submission" date="2020-08" db="EMBL/GenBank/DDBJ databases">
        <title>Bridging the membrane lipid divide: bacteria of the FCB group superphylum have the potential to synthesize archaeal ether lipids.</title>
        <authorList>
            <person name="Villanueva L."/>
            <person name="Von Meijenfeldt F.A.B."/>
            <person name="Westbye A.B."/>
            <person name="Yadav S."/>
            <person name="Hopmans E.C."/>
            <person name="Dutilh B.E."/>
            <person name="Sinninghe Damste J.S."/>
        </authorList>
    </citation>
    <scope>NUCLEOTIDE SEQUENCE [LARGE SCALE GENOMIC DNA]</scope>
    <source>
        <strain evidence="2">NIOZ-UU27</strain>
    </source>
</reference>
<evidence type="ECO:0000313" key="2">
    <source>
        <dbReference type="EMBL" id="MBC8177472.1"/>
    </source>
</evidence>
<gene>
    <name evidence="2" type="ORF">H8E19_08710</name>
</gene>
<dbReference type="InterPro" id="IPR052024">
    <property type="entry name" value="Methanogen_methyltrans"/>
</dbReference>
<dbReference type="PANTHER" id="PTHR47099:SF1">
    <property type="entry name" value="METHYLCOBAMIDE:COM METHYLTRANSFERASE MTBA"/>
    <property type="match status" value="1"/>
</dbReference>
<evidence type="ECO:0000313" key="3">
    <source>
        <dbReference type="Proteomes" id="UP000650524"/>
    </source>
</evidence>
<name>A0A8J6T4G6_9DELT</name>
<feature type="domain" description="Uroporphyrinogen decarboxylase (URO-D)" evidence="1">
    <location>
        <begin position="8"/>
        <end position="337"/>
    </location>
</feature>
<proteinExistence type="predicted"/>
<dbReference type="AlphaFoldDB" id="A0A8J6T4G6"/>
<dbReference type="SUPFAM" id="SSF51726">
    <property type="entry name" value="UROD/MetE-like"/>
    <property type="match status" value="1"/>
</dbReference>
<dbReference type="InterPro" id="IPR038071">
    <property type="entry name" value="UROD/MetE-like_sf"/>
</dbReference>
<dbReference type="EMBL" id="JACNJD010000211">
    <property type="protein sequence ID" value="MBC8177472.1"/>
    <property type="molecule type" value="Genomic_DNA"/>
</dbReference>
<dbReference type="Proteomes" id="UP000650524">
    <property type="component" value="Unassembled WGS sequence"/>
</dbReference>
<dbReference type="GO" id="GO:0006779">
    <property type="term" value="P:porphyrin-containing compound biosynthetic process"/>
    <property type="evidence" value="ECO:0007669"/>
    <property type="project" value="InterPro"/>
</dbReference>
<dbReference type="CDD" id="cd03465">
    <property type="entry name" value="URO-D_like"/>
    <property type="match status" value="1"/>
</dbReference>
<dbReference type="InterPro" id="IPR000257">
    <property type="entry name" value="Uroporphyrinogen_deCOase"/>
</dbReference>
<sequence>MENLTGRQYMVSALKRQYTDRIPTTVLIGPYCSKLTNYTVREILKDPKKSAEAHLAFYNRFQPDSLIIYNDIFLEVEAVGCELEFPEDSISHPKSTLLKDQSQLADLKIPDPKKDGRLPYFFELCERVSAGIGKTAVVGLGHSGPWNLAMHLRGAEQLLIECITEPEFVHDLMKFTTEVVRTVGDAVIEAGFLPSLGEAFASCSLISPEIYRDFIKPCHQELCEYFRSKKAPMTIHICGYIDPIMEHVIDTGINFVSLDAPSSLRKLVEHSNGKLTIMGNVPTTLFATGTREEMEKAITDCIETAAEGSGYILSSGCEIPLNSTEDRVEHFFRYAHDSGREFISRLG</sequence>
<dbReference type="PANTHER" id="PTHR47099">
    <property type="entry name" value="METHYLCOBAMIDE:COM METHYLTRANSFERASE MTBA"/>
    <property type="match status" value="1"/>
</dbReference>
<organism evidence="2 3">
    <name type="scientific">Candidatus Desulfacyla euxinica</name>
    <dbReference type="NCBI Taxonomy" id="2841693"/>
    <lineage>
        <taxon>Bacteria</taxon>
        <taxon>Deltaproteobacteria</taxon>
        <taxon>Candidatus Desulfacyla</taxon>
    </lineage>
</organism>
<protein>
    <submittedName>
        <fullName evidence="2">Uroporphyrinogen decarboxylase family protein</fullName>
    </submittedName>
</protein>
<dbReference type="GO" id="GO:0004853">
    <property type="term" value="F:uroporphyrinogen decarboxylase activity"/>
    <property type="evidence" value="ECO:0007669"/>
    <property type="project" value="InterPro"/>
</dbReference>
<comment type="caution">
    <text evidence="2">The sequence shown here is derived from an EMBL/GenBank/DDBJ whole genome shotgun (WGS) entry which is preliminary data.</text>
</comment>
<accession>A0A8J6T4G6</accession>
<dbReference type="Pfam" id="PF01208">
    <property type="entry name" value="URO-D"/>
    <property type="match status" value="1"/>
</dbReference>
<dbReference type="Gene3D" id="3.20.20.210">
    <property type="match status" value="1"/>
</dbReference>